<dbReference type="Pfam" id="PF00908">
    <property type="entry name" value="dTDP_sugar_isom"/>
    <property type="match status" value="1"/>
</dbReference>
<dbReference type="EC" id="5.1.3.13" evidence="3 5"/>
<reference evidence="6" key="1">
    <citation type="submission" date="2022-03" db="EMBL/GenBank/DDBJ databases">
        <title>De novo assembled genomes of Belliella spp. (Cyclobacteriaceae) strains.</title>
        <authorList>
            <person name="Szabo A."/>
            <person name="Korponai K."/>
            <person name="Felfoldi T."/>
        </authorList>
    </citation>
    <scope>NUCLEOTIDE SEQUENCE</scope>
    <source>
        <strain evidence="6">DSM 111904</strain>
    </source>
</reference>
<comment type="function">
    <text evidence="2 5">Catalyzes the epimerization of the C3' and C5'positions of dTDP-6-deoxy-D-xylo-4-hexulose, forming dTDP-6-deoxy-L-lyxo-4-hexulose.</text>
</comment>
<keyword evidence="5 6" id="KW-0413">Isomerase</keyword>
<comment type="pathway">
    <text evidence="5">Carbohydrate biosynthesis; dTDP-L-rhamnose biosynthesis.</text>
</comment>
<comment type="caution">
    <text evidence="6">The sequence shown here is derived from an EMBL/GenBank/DDBJ whole genome shotgun (WGS) entry which is preliminary data.</text>
</comment>
<organism evidence="6 7">
    <name type="scientific">Belliella filtrata</name>
    <dbReference type="NCBI Taxonomy" id="2923435"/>
    <lineage>
        <taxon>Bacteria</taxon>
        <taxon>Pseudomonadati</taxon>
        <taxon>Bacteroidota</taxon>
        <taxon>Cytophagia</taxon>
        <taxon>Cytophagales</taxon>
        <taxon>Cyclobacteriaceae</taxon>
        <taxon>Belliella</taxon>
    </lineage>
</organism>
<dbReference type="InterPro" id="IPR014710">
    <property type="entry name" value="RmlC-like_jellyroll"/>
</dbReference>
<proteinExistence type="inferred from homology"/>
<dbReference type="InterPro" id="IPR011051">
    <property type="entry name" value="RmlC_Cupin_sf"/>
</dbReference>
<dbReference type="PANTHER" id="PTHR21047:SF2">
    <property type="entry name" value="THYMIDINE DIPHOSPHO-4-KETO-RHAMNOSE 3,5-EPIMERASE"/>
    <property type="match status" value="1"/>
</dbReference>
<comment type="similarity">
    <text evidence="5">Belongs to the dTDP-4-dehydrorhamnose 3,5-epimerase family.</text>
</comment>
<dbReference type="CDD" id="cd00438">
    <property type="entry name" value="cupin_RmlC"/>
    <property type="match status" value="1"/>
</dbReference>
<gene>
    <name evidence="6" type="primary">rfbC</name>
    <name evidence="6" type="ORF">MM239_01095</name>
</gene>
<evidence type="ECO:0000256" key="3">
    <source>
        <dbReference type="ARBA" id="ARBA00012098"/>
    </source>
</evidence>
<dbReference type="EMBL" id="JAKZGP010000001">
    <property type="protein sequence ID" value="MCH7407976.1"/>
    <property type="molecule type" value="Genomic_DNA"/>
</dbReference>
<dbReference type="SUPFAM" id="SSF51182">
    <property type="entry name" value="RmlC-like cupins"/>
    <property type="match status" value="1"/>
</dbReference>
<dbReference type="GO" id="GO:0008830">
    <property type="term" value="F:dTDP-4-dehydrorhamnose 3,5-epimerase activity"/>
    <property type="evidence" value="ECO:0007669"/>
    <property type="project" value="UniProtKB-EC"/>
</dbReference>
<protein>
    <recommendedName>
        <fullName evidence="4 5">dTDP-4-dehydrorhamnose 3,5-epimerase</fullName>
        <ecNumber evidence="3 5">5.1.3.13</ecNumber>
    </recommendedName>
    <alternativeName>
        <fullName evidence="5">Thymidine diphospho-4-keto-rhamnose 3,5-epimerase</fullName>
    </alternativeName>
</protein>
<dbReference type="Proteomes" id="UP001165489">
    <property type="component" value="Unassembled WGS sequence"/>
</dbReference>
<keyword evidence="7" id="KW-1185">Reference proteome</keyword>
<evidence type="ECO:0000313" key="7">
    <source>
        <dbReference type="Proteomes" id="UP001165489"/>
    </source>
</evidence>
<dbReference type="InterPro" id="IPR000888">
    <property type="entry name" value="RmlC-like"/>
</dbReference>
<accession>A0ABS9UV08</accession>
<name>A0ABS9UV08_9BACT</name>
<evidence type="ECO:0000256" key="4">
    <source>
        <dbReference type="ARBA" id="ARBA00019595"/>
    </source>
</evidence>
<dbReference type="NCBIfam" id="TIGR01221">
    <property type="entry name" value="rmlC"/>
    <property type="match status" value="1"/>
</dbReference>
<evidence type="ECO:0000256" key="2">
    <source>
        <dbReference type="ARBA" id="ARBA00001997"/>
    </source>
</evidence>
<evidence type="ECO:0000256" key="1">
    <source>
        <dbReference type="ARBA" id="ARBA00001298"/>
    </source>
</evidence>
<evidence type="ECO:0000256" key="5">
    <source>
        <dbReference type="RuleBase" id="RU364069"/>
    </source>
</evidence>
<sequence length="186" mass="21122">MKITETPIEGLLELKPTVFEDSRGYFFESFRMDKLADAGVDKIWVQENQSFSNKGTVRGLHYQTGAHAQAKLVRVIQGKVLDVAVDLRKGSSTYGKSYSVILDSKLHNMFYIPEGFAHGFSVLEDAVFSYKCSAYYHKESEGGILWSDPGLKLDWKIDAPIISEKDENWPTFDEFDQKTGGLSWEY</sequence>
<dbReference type="Gene3D" id="2.60.120.10">
    <property type="entry name" value="Jelly Rolls"/>
    <property type="match status" value="1"/>
</dbReference>
<comment type="subunit">
    <text evidence="5">Homodimer.</text>
</comment>
<dbReference type="RefSeq" id="WP_241345912.1">
    <property type="nucleotide sequence ID" value="NZ_JAKZGP010000001.1"/>
</dbReference>
<dbReference type="PANTHER" id="PTHR21047">
    <property type="entry name" value="DTDP-6-DEOXY-D-GLUCOSE-3,5 EPIMERASE"/>
    <property type="match status" value="1"/>
</dbReference>
<evidence type="ECO:0000313" key="6">
    <source>
        <dbReference type="EMBL" id="MCH7407976.1"/>
    </source>
</evidence>
<comment type="catalytic activity">
    <reaction evidence="1 5">
        <text>dTDP-4-dehydro-6-deoxy-alpha-D-glucose = dTDP-4-dehydro-beta-L-rhamnose</text>
        <dbReference type="Rhea" id="RHEA:16969"/>
        <dbReference type="ChEBI" id="CHEBI:57649"/>
        <dbReference type="ChEBI" id="CHEBI:62830"/>
        <dbReference type="EC" id="5.1.3.13"/>
    </reaction>
</comment>